<dbReference type="AlphaFoldDB" id="A0A918NDW3"/>
<dbReference type="EMBL" id="BMXR01000007">
    <property type="protein sequence ID" value="GGX60049.1"/>
    <property type="molecule type" value="Genomic_DNA"/>
</dbReference>
<gene>
    <name evidence="1" type="ORF">GCM10007392_30060</name>
</gene>
<name>A0A918NDW3_9GAMM</name>
<protein>
    <submittedName>
        <fullName evidence="1">Uncharacterized protein</fullName>
    </submittedName>
</protein>
<reference evidence="1" key="2">
    <citation type="submission" date="2020-09" db="EMBL/GenBank/DDBJ databases">
        <authorList>
            <person name="Sun Q."/>
            <person name="Kim S."/>
        </authorList>
    </citation>
    <scope>NUCLEOTIDE SEQUENCE</scope>
    <source>
        <strain evidence="1">KCTC 22169</strain>
    </source>
</reference>
<organism evidence="1 2">
    <name type="scientific">Saccharospirillum salsuginis</name>
    <dbReference type="NCBI Taxonomy" id="418750"/>
    <lineage>
        <taxon>Bacteria</taxon>
        <taxon>Pseudomonadati</taxon>
        <taxon>Pseudomonadota</taxon>
        <taxon>Gammaproteobacteria</taxon>
        <taxon>Oceanospirillales</taxon>
        <taxon>Saccharospirillaceae</taxon>
        <taxon>Saccharospirillum</taxon>
    </lineage>
</organism>
<accession>A0A918NDW3</accession>
<sequence length="57" mass="6173">MRDLYHMVPRNDVAQGPALLQIAHGVRSYGGHSIEISGPSSTPCNAKTAPVFRARLK</sequence>
<dbReference type="Proteomes" id="UP000626148">
    <property type="component" value="Unassembled WGS sequence"/>
</dbReference>
<reference evidence="1" key="1">
    <citation type="journal article" date="2014" name="Int. J. Syst. Evol. Microbiol.">
        <title>Complete genome sequence of Corynebacterium casei LMG S-19264T (=DSM 44701T), isolated from a smear-ripened cheese.</title>
        <authorList>
            <consortium name="US DOE Joint Genome Institute (JGI-PGF)"/>
            <person name="Walter F."/>
            <person name="Albersmeier A."/>
            <person name="Kalinowski J."/>
            <person name="Ruckert C."/>
        </authorList>
    </citation>
    <scope>NUCLEOTIDE SEQUENCE</scope>
    <source>
        <strain evidence="1">KCTC 22169</strain>
    </source>
</reference>
<evidence type="ECO:0000313" key="1">
    <source>
        <dbReference type="EMBL" id="GGX60049.1"/>
    </source>
</evidence>
<evidence type="ECO:0000313" key="2">
    <source>
        <dbReference type="Proteomes" id="UP000626148"/>
    </source>
</evidence>
<comment type="caution">
    <text evidence="1">The sequence shown here is derived from an EMBL/GenBank/DDBJ whole genome shotgun (WGS) entry which is preliminary data.</text>
</comment>
<keyword evidence="2" id="KW-1185">Reference proteome</keyword>
<proteinExistence type="predicted"/>